<name>A0A1L9N8F6_ASPTC</name>
<feature type="transmembrane region" description="Helical" evidence="1">
    <location>
        <begin position="53"/>
        <end position="76"/>
    </location>
</feature>
<keyword evidence="1" id="KW-1133">Transmembrane helix</keyword>
<dbReference type="EMBL" id="KV878198">
    <property type="protein sequence ID" value="OJI85485.1"/>
    <property type="molecule type" value="Genomic_DNA"/>
</dbReference>
<accession>A0A1L9N8F6</accession>
<keyword evidence="1" id="KW-0812">Transmembrane</keyword>
<gene>
    <name evidence="2" type="ORF">ASPTUDRAFT_581295</name>
</gene>
<keyword evidence="3" id="KW-1185">Reference proteome</keyword>
<protein>
    <submittedName>
        <fullName evidence="2">Uncharacterized protein</fullName>
    </submittedName>
</protein>
<evidence type="ECO:0000313" key="3">
    <source>
        <dbReference type="Proteomes" id="UP000184304"/>
    </source>
</evidence>
<sequence length="95" mass="11210">MKLELLHFPLALLKVKCHHQYHHHLKLLLILRYSHFTEREKIDSNTHYEVSIVLLHAVILLQLLLPLLLLLLLPAIAMMHIPNPERCGYIPIPRF</sequence>
<dbReference type="VEuPathDB" id="FungiDB:ASPTUDRAFT_581295"/>
<dbReference type="AlphaFoldDB" id="A0A1L9N8F6"/>
<organism evidence="2 3">
    <name type="scientific">Aspergillus tubingensis (strain CBS 134.48)</name>
    <dbReference type="NCBI Taxonomy" id="767770"/>
    <lineage>
        <taxon>Eukaryota</taxon>
        <taxon>Fungi</taxon>
        <taxon>Dikarya</taxon>
        <taxon>Ascomycota</taxon>
        <taxon>Pezizomycotina</taxon>
        <taxon>Eurotiomycetes</taxon>
        <taxon>Eurotiomycetidae</taxon>
        <taxon>Eurotiales</taxon>
        <taxon>Aspergillaceae</taxon>
        <taxon>Aspergillus</taxon>
        <taxon>Aspergillus subgen. Circumdati</taxon>
    </lineage>
</organism>
<proteinExistence type="predicted"/>
<reference evidence="3" key="1">
    <citation type="journal article" date="2017" name="Genome Biol.">
        <title>Comparative genomics reveals high biological diversity and specific adaptations in the industrially and medically important fungal genus Aspergillus.</title>
        <authorList>
            <person name="de Vries R.P."/>
            <person name="Riley R."/>
            <person name="Wiebenga A."/>
            <person name="Aguilar-Osorio G."/>
            <person name="Amillis S."/>
            <person name="Uchima C.A."/>
            <person name="Anderluh G."/>
            <person name="Asadollahi M."/>
            <person name="Askin M."/>
            <person name="Barry K."/>
            <person name="Battaglia E."/>
            <person name="Bayram O."/>
            <person name="Benocci T."/>
            <person name="Braus-Stromeyer S.A."/>
            <person name="Caldana C."/>
            <person name="Canovas D."/>
            <person name="Cerqueira G.C."/>
            <person name="Chen F."/>
            <person name="Chen W."/>
            <person name="Choi C."/>
            <person name="Clum A."/>
            <person name="Dos Santos R.A."/>
            <person name="Damasio A.R."/>
            <person name="Diallinas G."/>
            <person name="Emri T."/>
            <person name="Fekete E."/>
            <person name="Flipphi M."/>
            <person name="Freyberg S."/>
            <person name="Gallo A."/>
            <person name="Gournas C."/>
            <person name="Habgood R."/>
            <person name="Hainaut M."/>
            <person name="Harispe M.L."/>
            <person name="Henrissat B."/>
            <person name="Hilden K.S."/>
            <person name="Hope R."/>
            <person name="Hossain A."/>
            <person name="Karabika E."/>
            <person name="Karaffa L."/>
            <person name="Karanyi Z."/>
            <person name="Krasevec N."/>
            <person name="Kuo A."/>
            <person name="Kusch H."/>
            <person name="LaButti K."/>
            <person name="Lagendijk E.L."/>
            <person name="Lapidus A."/>
            <person name="Levasseur A."/>
            <person name="Lindquist E."/>
            <person name="Lipzen A."/>
            <person name="Logrieco A.F."/>
            <person name="MacCabe A."/>
            <person name="Maekelae M.R."/>
            <person name="Malavazi I."/>
            <person name="Melin P."/>
            <person name="Meyer V."/>
            <person name="Mielnichuk N."/>
            <person name="Miskei M."/>
            <person name="Molnar A.P."/>
            <person name="Mule G."/>
            <person name="Ngan C.Y."/>
            <person name="Orejas M."/>
            <person name="Orosz E."/>
            <person name="Ouedraogo J.P."/>
            <person name="Overkamp K.M."/>
            <person name="Park H.-S."/>
            <person name="Perrone G."/>
            <person name="Piumi F."/>
            <person name="Punt P.J."/>
            <person name="Ram A.F."/>
            <person name="Ramon A."/>
            <person name="Rauscher S."/>
            <person name="Record E."/>
            <person name="Riano-Pachon D.M."/>
            <person name="Robert V."/>
            <person name="Roehrig J."/>
            <person name="Ruller R."/>
            <person name="Salamov A."/>
            <person name="Salih N.S."/>
            <person name="Samson R.A."/>
            <person name="Sandor E."/>
            <person name="Sanguinetti M."/>
            <person name="Schuetze T."/>
            <person name="Sepcic K."/>
            <person name="Shelest E."/>
            <person name="Sherlock G."/>
            <person name="Sophianopoulou V."/>
            <person name="Squina F.M."/>
            <person name="Sun H."/>
            <person name="Susca A."/>
            <person name="Todd R.B."/>
            <person name="Tsang A."/>
            <person name="Unkles S.E."/>
            <person name="van de Wiele N."/>
            <person name="van Rossen-Uffink D."/>
            <person name="Oliveira J.V."/>
            <person name="Vesth T.C."/>
            <person name="Visser J."/>
            <person name="Yu J.-H."/>
            <person name="Zhou M."/>
            <person name="Andersen M.R."/>
            <person name="Archer D.B."/>
            <person name="Baker S.E."/>
            <person name="Benoit I."/>
            <person name="Brakhage A.A."/>
            <person name="Braus G.H."/>
            <person name="Fischer R."/>
            <person name="Frisvad J.C."/>
            <person name="Goldman G.H."/>
            <person name="Houbraken J."/>
            <person name="Oakley B."/>
            <person name="Pocsi I."/>
            <person name="Scazzocchio C."/>
            <person name="Seiboth B."/>
            <person name="vanKuyk P.A."/>
            <person name="Wortman J."/>
            <person name="Dyer P.S."/>
            <person name="Grigoriev I.V."/>
        </authorList>
    </citation>
    <scope>NUCLEOTIDE SEQUENCE [LARGE SCALE GENOMIC DNA]</scope>
    <source>
        <strain evidence="3">CBS 134.48</strain>
    </source>
</reference>
<keyword evidence="1" id="KW-0472">Membrane</keyword>
<dbReference type="Proteomes" id="UP000184304">
    <property type="component" value="Unassembled WGS sequence"/>
</dbReference>
<evidence type="ECO:0000313" key="2">
    <source>
        <dbReference type="EMBL" id="OJI85485.1"/>
    </source>
</evidence>
<evidence type="ECO:0000256" key="1">
    <source>
        <dbReference type="SAM" id="Phobius"/>
    </source>
</evidence>